<accession>A0A433QRR8</accession>
<dbReference type="AlphaFoldDB" id="A0A433QRR8"/>
<protein>
    <recommendedName>
        <fullName evidence="1">WWE domain-containing protein</fullName>
    </recommendedName>
</protein>
<dbReference type="Gene3D" id="3.30.720.50">
    <property type="match status" value="1"/>
</dbReference>
<proteinExistence type="predicted"/>
<evidence type="ECO:0000259" key="1">
    <source>
        <dbReference type="Pfam" id="PF02825"/>
    </source>
</evidence>
<dbReference type="SUPFAM" id="SSF117839">
    <property type="entry name" value="WWE domain"/>
    <property type="match status" value="1"/>
</dbReference>
<dbReference type="SUPFAM" id="SSF52949">
    <property type="entry name" value="Macro domain-like"/>
    <property type="match status" value="1"/>
</dbReference>
<feature type="domain" description="WWE" evidence="1">
    <location>
        <begin position="495"/>
        <end position="562"/>
    </location>
</feature>
<evidence type="ECO:0000313" key="3">
    <source>
        <dbReference type="Proteomes" id="UP000274822"/>
    </source>
</evidence>
<name>A0A433QRR8_9FUNG</name>
<organism evidence="2 3">
    <name type="scientific">Jimgerdemannia flammicorona</name>
    <dbReference type="NCBI Taxonomy" id="994334"/>
    <lineage>
        <taxon>Eukaryota</taxon>
        <taxon>Fungi</taxon>
        <taxon>Fungi incertae sedis</taxon>
        <taxon>Mucoromycota</taxon>
        <taxon>Mucoromycotina</taxon>
        <taxon>Endogonomycetes</taxon>
        <taxon>Endogonales</taxon>
        <taxon>Endogonaceae</taxon>
        <taxon>Jimgerdemannia</taxon>
    </lineage>
</organism>
<dbReference type="Proteomes" id="UP000274822">
    <property type="component" value="Unassembled WGS sequence"/>
</dbReference>
<dbReference type="InterPro" id="IPR037197">
    <property type="entry name" value="WWE_dom_sf"/>
</dbReference>
<dbReference type="Gene3D" id="3.40.220.10">
    <property type="entry name" value="Leucine Aminopeptidase, subunit E, domain 1"/>
    <property type="match status" value="1"/>
</dbReference>
<reference evidence="2 3" key="1">
    <citation type="journal article" date="2018" name="New Phytol.">
        <title>Phylogenomics of Endogonaceae and evolution of mycorrhizas within Mucoromycota.</title>
        <authorList>
            <person name="Chang Y."/>
            <person name="Desiro A."/>
            <person name="Na H."/>
            <person name="Sandor L."/>
            <person name="Lipzen A."/>
            <person name="Clum A."/>
            <person name="Barry K."/>
            <person name="Grigoriev I.V."/>
            <person name="Martin F.M."/>
            <person name="Stajich J.E."/>
            <person name="Smith M.E."/>
            <person name="Bonito G."/>
            <person name="Spatafora J.W."/>
        </authorList>
    </citation>
    <scope>NUCLEOTIDE SEQUENCE [LARGE SCALE GENOMIC DNA]</scope>
    <source>
        <strain evidence="2 3">AD002</strain>
    </source>
</reference>
<evidence type="ECO:0000313" key="2">
    <source>
        <dbReference type="EMBL" id="RUS32458.1"/>
    </source>
</evidence>
<comment type="caution">
    <text evidence="2">The sequence shown here is derived from an EMBL/GenBank/DDBJ whole genome shotgun (WGS) entry which is preliminary data.</text>
</comment>
<gene>
    <name evidence="2" type="ORF">BC938DRAFT_475340</name>
</gene>
<sequence>MSTSTTTKRQRFKIEAGVVGLVHGATYAGSAVVKTGDVAGTVLKDTAGVIGDAAIITTVAAGAAAVGAVKLGKGAAGKVNEKILSLTDAKEEIVTIGQTEVVKVEEEDVVVGGDSSTKKVEEIVEVITETDTITTVEELGVSLGDKEGVDIGEVGQETVIVGEKVDVAALRGVVIGSGNETSVTEIIKEIDIVKEVDIVAEKVDVAGPSGIIIGSGSGTSVTEIIKEADIVEEKTAEIVGGVAIAQKDMPKSDGSWFGAIAGVVGGVAVAGGSVASGAVHGVADGAKFVRGTAYDEIKVVGSGVAIVGSDAINVTKSIGSAVGSGVVTVGSGAIDVTKSVGSAVVSGVVSGVVASGIGTSISAGISVVGPGVKDELVYGDIAHEAVDAIVSSASARLEHGRGIAKVIADAAGEQWIKYDRDQNITIENAYNKWSAPGPARASIPVITSVKIVGGVTSVVTYEILFGEQGHVQRNTSTNYQRSIMRKDITIPITHYKGEQWIKYDRDQNIDIENAYNKWCAPGAVSASIPMVAAVGVNYEILFSKEGHFQKNTNTNYKRSIMRKDITIPIMANADLPSTQVTSNNGKVRSYTIRIATS</sequence>
<keyword evidence="3" id="KW-1185">Reference proteome</keyword>
<dbReference type="Pfam" id="PF02825">
    <property type="entry name" value="WWE"/>
    <property type="match status" value="2"/>
</dbReference>
<dbReference type="EMBL" id="RBNJ01002038">
    <property type="protein sequence ID" value="RUS32458.1"/>
    <property type="molecule type" value="Genomic_DNA"/>
</dbReference>
<dbReference type="InterPro" id="IPR004170">
    <property type="entry name" value="WWE_dom"/>
</dbReference>
<feature type="domain" description="WWE" evidence="1">
    <location>
        <begin position="412"/>
        <end position="485"/>
    </location>
</feature>
<dbReference type="InterPro" id="IPR043472">
    <property type="entry name" value="Macro_dom-like"/>
</dbReference>